<reference evidence="1 2" key="1">
    <citation type="journal article" date="2024" name="IMA Fungus">
        <title>IMA Genome - F19 : A genome assembly and annotation guide to empower mycologists, including annotated draft genome sequences of Ceratocystis pirilliformis, Diaporthe australafricana, Fusarium ophioides, Paecilomyces lecythidis, and Sporothrix stenoceras.</title>
        <authorList>
            <person name="Aylward J."/>
            <person name="Wilson A.M."/>
            <person name="Visagie C.M."/>
            <person name="Spraker J."/>
            <person name="Barnes I."/>
            <person name="Buitendag C."/>
            <person name="Ceriani C."/>
            <person name="Del Mar Angel L."/>
            <person name="du Plessis D."/>
            <person name="Fuchs T."/>
            <person name="Gasser K."/>
            <person name="Kramer D."/>
            <person name="Li W."/>
            <person name="Munsamy K."/>
            <person name="Piso A."/>
            <person name="Price J.L."/>
            <person name="Sonnekus B."/>
            <person name="Thomas C."/>
            <person name="van der Nest A."/>
            <person name="van Dijk A."/>
            <person name="van Heerden A."/>
            <person name="van Vuuren N."/>
            <person name="Yilmaz N."/>
            <person name="Duong T.A."/>
            <person name="van der Merwe N.A."/>
            <person name="Wingfield M.J."/>
            <person name="Wingfield B.D."/>
        </authorList>
    </citation>
    <scope>NUCLEOTIDE SEQUENCE [LARGE SCALE GENOMIC DNA]</scope>
    <source>
        <strain evidence="1 2">CMW 18300</strain>
    </source>
</reference>
<protein>
    <recommendedName>
        <fullName evidence="3">ATPase AAA-type core domain-containing protein</fullName>
    </recommendedName>
</protein>
<dbReference type="PANTHER" id="PTHR46411:SF3">
    <property type="entry name" value="AAA+ ATPASE DOMAIN-CONTAINING PROTEIN"/>
    <property type="match status" value="1"/>
</dbReference>
<dbReference type="Proteomes" id="UP001583177">
    <property type="component" value="Unassembled WGS sequence"/>
</dbReference>
<comment type="caution">
    <text evidence="1">The sequence shown here is derived from an EMBL/GenBank/DDBJ whole genome shotgun (WGS) entry which is preliminary data.</text>
</comment>
<evidence type="ECO:0000313" key="2">
    <source>
        <dbReference type="Proteomes" id="UP001583177"/>
    </source>
</evidence>
<dbReference type="PANTHER" id="PTHR46411">
    <property type="entry name" value="FAMILY ATPASE, PUTATIVE-RELATED"/>
    <property type="match status" value="1"/>
</dbReference>
<gene>
    <name evidence="1" type="ORF">Daus18300_001466</name>
</gene>
<organism evidence="1 2">
    <name type="scientific">Diaporthe australafricana</name>
    <dbReference type="NCBI Taxonomy" id="127596"/>
    <lineage>
        <taxon>Eukaryota</taxon>
        <taxon>Fungi</taxon>
        <taxon>Dikarya</taxon>
        <taxon>Ascomycota</taxon>
        <taxon>Pezizomycotina</taxon>
        <taxon>Sordariomycetes</taxon>
        <taxon>Sordariomycetidae</taxon>
        <taxon>Diaporthales</taxon>
        <taxon>Diaporthaceae</taxon>
        <taxon>Diaporthe</taxon>
    </lineage>
</organism>
<proteinExistence type="predicted"/>
<dbReference type="InterPro" id="IPR027417">
    <property type="entry name" value="P-loop_NTPase"/>
</dbReference>
<dbReference type="SUPFAM" id="SSF52540">
    <property type="entry name" value="P-loop containing nucleoside triphosphate hydrolases"/>
    <property type="match status" value="1"/>
</dbReference>
<dbReference type="EMBL" id="JAWRVE010000008">
    <property type="protein sequence ID" value="KAL1880103.1"/>
    <property type="molecule type" value="Genomic_DNA"/>
</dbReference>
<sequence length="167" mass="19290">MEYFEGILFLTTNRFEVIDSAFKSRIHLAISYPPLSSSFRKQLWRNLITKACNDSLPRWATERFLKKVAHSEVNGREINNIVRMAHGLARAGKRDMRSEDVFKGIAALELFDKDFKNSQSQIKTIPKRNEPDDGHARGSEVHSHGFLASAMQGFYVRDYLLRNQEWG</sequence>
<evidence type="ECO:0008006" key="3">
    <source>
        <dbReference type="Google" id="ProtNLM"/>
    </source>
</evidence>
<name>A0ABR3XVR9_9PEZI</name>
<evidence type="ECO:0000313" key="1">
    <source>
        <dbReference type="EMBL" id="KAL1880103.1"/>
    </source>
</evidence>
<keyword evidence="2" id="KW-1185">Reference proteome</keyword>
<accession>A0ABR3XVR9</accession>